<dbReference type="Pfam" id="PF04696">
    <property type="entry name" value="Pinin_SDK_memA"/>
    <property type="match status" value="1"/>
</dbReference>
<accession>A0ABQ8TLF0</accession>
<dbReference type="PANTHER" id="PTHR12707:SF0">
    <property type="entry name" value="PININ"/>
    <property type="match status" value="1"/>
</dbReference>
<proteinExistence type="inferred from homology"/>
<comment type="subcellular location">
    <subcellularLocation>
        <location evidence="1">Nucleus</location>
    </subcellularLocation>
</comment>
<keyword evidence="6" id="KW-0508">mRNA splicing</keyword>
<reference evidence="11 12" key="1">
    <citation type="journal article" date="2022" name="Allergy">
        <title>Genome assembly and annotation of Periplaneta americana reveal a comprehensive cockroach allergen profile.</title>
        <authorList>
            <person name="Wang L."/>
            <person name="Xiong Q."/>
            <person name="Saelim N."/>
            <person name="Wang L."/>
            <person name="Nong W."/>
            <person name="Wan A.T."/>
            <person name="Shi M."/>
            <person name="Liu X."/>
            <person name="Cao Q."/>
            <person name="Hui J.H.L."/>
            <person name="Sookrung N."/>
            <person name="Leung T.F."/>
            <person name="Tungtrongchitr A."/>
            <person name="Tsui S.K.W."/>
        </authorList>
    </citation>
    <scope>NUCLEOTIDE SEQUENCE [LARGE SCALE GENOMIC DNA]</scope>
    <source>
        <strain evidence="11">PWHHKU_190912</strain>
    </source>
</reference>
<evidence type="ECO:0000256" key="5">
    <source>
        <dbReference type="ARBA" id="ARBA00023163"/>
    </source>
</evidence>
<organism evidence="11 12">
    <name type="scientific">Periplaneta americana</name>
    <name type="common">American cockroach</name>
    <name type="synonym">Blatta americana</name>
    <dbReference type="NCBI Taxonomy" id="6978"/>
    <lineage>
        <taxon>Eukaryota</taxon>
        <taxon>Metazoa</taxon>
        <taxon>Ecdysozoa</taxon>
        <taxon>Arthropoda</taxon>
        <taxon>Hexapoda</taxon>
        <taxon>Insecta</taxon>
        <taxon>Pterygota</taxon>
        <taxon>Neoptera</taxon>
        <taxon>Polyneoptera</taxon>
        <taxon>Dictyoptera</taxon>
        <taxon>Blattodea</taxon>
        <taxon>Blattoidea</taxon>
        <taxon>Blattidae</taxon>
        <taxon>Blattinae</taxon>
        <taxon>Periplaneta</taxon>
    </lineage>
</organism>
<keyword evidence="3" id="KW-0507">mRNA processing</keyword>
<evidence type="ECO:0000256" key="4">
    <source>
        <dbReference type="ARBA" id="ARBA00023015"/>
    </source>
</evidence>
<protein>
    <recommendedName>
        <fullName evidence="10">Pinin/SDK/MemA protein domain-containing protein</fullName>
    </recommendedName>
</protein>
<dbReference type="Proteomes" id="UP001148838">
    <property type="component" value="Unassembled WGS sequence"/>
</dbReference>
<keyword evidence="5" id="KW-0804">Transcription</keyword>
<dbReference type="InterPro" id="IPR039853">
    <property type="entry name" value="Pinin"/>
</dbReference>
<evidence type="ECO:0000259" key="10">
    <source>
        <dbReference type="Pfam" id="PF04696"/>
    </source>
</evidence>
<sequence>MIAAMMKEWLNNFSAMMKEENHIVLLFLDNITCHPHINLSNVTLTSFPPNTTSVTQPTDQGVIYTFKSHYRRLVLQAVIAKMEDASNANEIAKSISEEKRAKVEKKLEENAKREKEELKKERQELFQERKRKQAEIKKIELKMLRIKEQDEWEAKHRHLLNFIQTRSKPHIFYLPKSHNLKTEERLVASQKIVAREVYEVNKSISEVDKGNSEENQCLEDTYPTATDETTSTAGTSCHVKRLH</sequence>
<comment type="caution">
    <text evidence="11">The sequence shown here is derived from an EMBL/GenBank/DDBJ whole genome shotgun (WGS) entry which is preliminary data.</text>
</comment>
<evidence type="ECO:0000313" key="12">
    <source>
        <dbReference type="Proteomes" id="UP001148838"/>
    </source>
</evidence>
<evidence type="ECO:0000256" key="7">
    <source>
        <dbReference type="ARBA" id="ARBA00023242"/>
    </source>
</evidence>
<evidence type="ECO:0000256" key="6">
    <source>
        <dbReference type="ARBA" id="ARBA00023187"/>
    </source>
</evidence>
<dbReference type="EMBL" id="JAJSOF020000005">
    <property type="protein sequence ID" value="KAJ4447474.1"/>
    <property type="molecule type" value="Genomic_DNA"/>
</dbReference>
<feature type="coiled-coil region" evidence="8">
    <location>
        <begin position="96"/>
        <end position="149"/>
    </location>
</feature>
<evidence type="ECO:0000256" key="3">
    <source>
        <dbReference type="ARBA" id="ARBA00022664"/>
    </source>
</evidence>
<name>A0ABQ8TLF0_PERAM</name>
<feature type="region of interest" description="Disordered" evidence="9">
    <location>
        <begin position="224"/>
        <end position="243"/>
    </location>
</feature>
<keyword evidence="12" id="KW-1185">Reference proteome</keyword>
<evidence type="ECO:0000313" key="11">
    <source>
        <dbReference type="EMBL" id="KAJ4447474.1"/>
    </source>
</evidence>
<dbReference type="InterPro" id="IPR006786">
    <property type="entry name" value="Pinin_SDK_MemA"/>
</dbReference>
<keyword evidence="7" id="KW-0539">Nucleus</keyword>
<evidence type="ECO:0000256" key="2">
    <source>
        <dbReference type="ARBA" id="ARBA00010386"/>
    </source>
</evidence>
<keyword evidence="4" id="KW-0805">Transcription regulation</keyword>
<evidence type="ECO:0000256" key="8">
    <source>
        <dbReference type="SAM" id="Coils"/>
    </source>
</evidence>
<feature type="compositionally biased region" description="Low complexity" evidence="9">
    <location>
        <begin position="224"/>
        <end position="236"/>
    </location>
</feature>
<evidence type="ECO:0000256" key="1">
    <source>
        <dbReference type="ARBA" id="ARBA00004123"/>
    </source>
</evidence>
<feature type="domain" description="Pinin/SDK/MemA protein" evidence="10">
    <location>
        <begin position="75"/>
        <end position="190"/>
    </location>
</feature>
<evidence type="ECO:0000256" key="9">
    <source>
        <dbReference type="SAM" id="MobiDB-lite"/>
    </source>
</evidence>
<gene>
    <name evidence="11" type="ORF">ANN_09481</name>
</gene>
<comment type="similarity">
    <text evidence="2">Belongs to the pinin family.</text>
</comment>
<dbReference type="PANTHER" id="PTHR12707">
    <property type="entry name" value="PINN"/>
    <property type="match status" value="1"/>
</dbReference>
<keyword evidence="8" id="KW-0175">Coiled coil</keyword>